<dbReference type="SMART" id="SM00407">
    <property type="entry name" value="IGc1"/>
    <property type="match status" value="1"/>
</dbReference>
<keyword evidence="1" id="KW-1015">Disulfide bond</keyword>
<dbReference type="InterPro" id="IPR050380">
    <property type="entry name" value="Immune_Resp_Modulators"/>
</dbReference>
<evidence type="ECO:0000256" key="3">
    <source>
        <dbReference type="ARBA" id="ARBA00023319"/>
    </source>
</evidence>
<evidence type="ECO:0000259" key="4">
    <source>
        <dbReference type="PROSITE" id="PS50835"/>
    </source>
</evidence>
<dbReference type="GeneTree" id="ENSGT00940000166533"/>
<dbReference type="GO" id="GO:0042613">
    <property type="term" value="C:MHC class II protein complex"/>
    <property type="evidence" value="ECO:0000318"/>
    <property type="project" value="GO_Central"/>
</dbReference>
<reference evidence="5" key="4">
    <citation type="submission" date="2025-09" db="UniProtKB">
        <authorList>
            <consortium name="Ensembl"/>
        </authorList>
    </citation>
    <scope>IDENTIFICATION</scope>
</reference>
<dbReference type="Proteomes" id="UP000001519">
    <property type="component" value="Chromosome 14"/>
</dbReference>
<dbReference type="PROSITE" id="PS00290">
    <property type="entry name" value="IG_MHC"/>
    <property type="match status" value="1"/>
</dbReference>
<keyword evidence="2" id="KW-0325">Glycoprotein</keyword>
<reference evidence="5" key="3">
    <citation type="submission" date="2025-08" db="UniProtKB">
        <authorList>
            <consortium name="Ensembl"/>
        </authorList>
    </citation>
    <scope>IDENTIFICATION</scope>
</reference>
<dbReference type="CDD" id="cd05768">
    <property type="entry name" value="IgC1_CH3_IgAGD_CH4_IgAEM"/>
    <property type="match status" value="1"/>
</dbReference>
<dbReference type="InParanoid" id="A0A2I2YJX5"/>
<dbReference type="InterPro" id="IPR007110">
    <property type="entry name" value="Ig-like_dom"/>
</dbReference>
<dbReference type="Ensembl" id="ENSGGOT00000044594.1">
    <property type="protein sequence ID" value="ENSGGOP00000035246.1"/>
    <property type="gene ID" value="ENSGGOG00000040292.1"/>
</dbReference>
<reference evidence="6" key="1">
    <citation type="submission" date="2011-05" db="EMBL/GenBank/DDBJ databases">
        <title>Insights into the evolution of the great apes provided by the gorilla genome.</title>
        <authorList>
            <person name="Scally A."/>
        </authorList>
    </citation>
    <scope>NUCLEOTIDE SEQUENCE [LARGE SCALE GENOMIC DNA]</scope>
</reference>
<dbReference type="Pfam" id="PF07654">
    <property type="entry name" value="C1-set"/>
    <property type="match status" value="1"/>
</dbReference>
<dbReference type="GO" id="GO:0005765">
    <property type="term" value="C:lysosomal membrane"/>
    <property type="evidence" value="ECO:0000318"/>
    <property type="project" value="GO_Central"/>
</dbReference>
<dbReference type="InterPro" id="IPR036179">
    <property type="entry name" value="Ig-like_dom_sf"/>
</dbReference>
<dbReference type="EMBL" id="CABD030094401">
    <property type="status" value="NOT_ANNOTATED_CDS"/>
    <property type="molecule type" value="Genomic_DNA"/>
</dbReference>
<dbReference type="OMA" id="NEFICRA"/>
<dbReference type="Gene3D" id="2.60.40.10">
    <property type="entry name" value="Immunoglobulins"/>
    <property type="match status" value="1"/>
</dbReference>
<dbReference type="PANTHER" id="PTHR23411">
    <property type="entry name" value="TAPASIN"/>
    <property type="match status" value="1"/>
</dbReference>
<name>A0A2I2YJX5_GORGO</name>
<dbReference type="GO" id="GO:0050870">
    <property type="term" value="P:positive regulation of T cell activation"/>
    <property type="evidence" value="ECO:0000318"/>
    <property type="project" value="GO_Central"/>
</dbReference>
<keyword evidence="3" id="KW-0393">Immunoglobulin domain</keyword>
<dbReference type="PROSITE" id="PS50835">
    <property type="entry name" value="IG_LIKE"/>
    <property type="match status" value="1"/>
</dbReference>
<dbReference type="GO" id="GO:0005576">
    <property type="term" value="C:extracellular region"/>
    <property type="evidence" value="ECO:0007669"/>
    <property type="project" value="UniProtKB-ARBA"/>
</dbReference>
<accession>A0A2I2YJX5</accession>
<dbReference type="GO" id="GO:0019886">
    <property type="term" value="P:antigen processing and presentation of exogenous peptide antigen via MHC class II"/>
    <property type="evidence" value="ECO:0000318"/>
    <property type="project" value="GO_Central"/>
</dbReference>
<evidence type="ECO:0000256" key="2">
    <source>
        <dbReference type="ARBA" id="ARBA00023180"/>
    </source>
</evidence>
<reference evidence="5 6" key="2">
    <citation type="journal article" date="2012" name="Nature">
        <title>Insights into hominid evolution from the gorilla genome sequence.</title>
        <authorList>
            <person name="Scally A."/>
            <person name="Dutheil J.Y."/>
            <person name="Hillier L.W."/>
            <person name="Jordan G.E."/>
            <person name="Goodhead I."/>
            <person name="Herrero J."/>
            <person name="Hobolth A."/>
            <person name="Lappalainen T."/>
            <person name="Mailund T."/>
            <person name="Marques-Bonet T."/>
            <person name="McCarthy S."/>
            <person name="Montgomery S.H."/>
            <person name="Schwalie P.C."/>
            <person name="Tang Y.A."/>
            <person name="Ward M.C."/>
            <person name="Xue Y."/>
            <person name="Yngvadottir B."/>
            <person name="Alkan C."/>
            <person name="Andersen L.N."/>
            <person name="Ayub Q."/>
            <person name="Ball E.V."/>
            <person name="Beal K."/>
            <person name="Bradley B.J."/>
            <person name="Chen Y."/>
            <person name="Clee C.M."/>
            <person name="Fitzgerald S."/>
            <person name="Graves T.A."/>
            <person name="Gu Y."/>
            <person name="Heath P."/>
            <person name="Heger A."/>
            <person name="Karakoc E."/>
            <person name="Kolb-Kokocinski A."/>
            <person name="Laird G.K."/>
            <person name="Lunter G."/>
            <person name="Meader S."/>
            <person name="Mort M."/>
            <person name="Mullikin J.C."/>
            <person name="Munch K."/>
            <person name="O'Connor T.D."/>
            <person name="Phillips A.D."/>
            <person name="Prado-Martinez J."/>
            <person name="Rogers A.S."/>
            <person name="Sajjadian S."/>
            <person name="Schmidt D."/>
            <person name="Shaw K."/>
            <person name="Simpson J.T."/>
            <person name="Stenson P.D."/>
            <person name="Turner D.J."/>
            <person name="Vigilant L."/>
            <person name="Vilella A.J."/>
            <person name="Whitener W."/>
            <person name="Zhu B."/>
            <person name="Cooper D.N."/>
            <person name="de Jong P."/>
            <person name="Dermitzakis E.T."/>
            <person name="Eichler E.E."/>
            <person name="Flicek P."/>
            <person name="Goldman N."/>
            <person name="Mundy N.I."/>
            <person name="Ning Z."/>
            <person name="Odom D.T."/>
            <person name="Ponting C.P."/>
            <person name="Quail M.A."/>
            <person name="Ryder O.A."/>
            <person name="Searle S.M."/>
            <person name="Warren W.C."/>
            <person name="Wilson R.K."/>
            <person name="Schierup M.H."/>
            <person name="Rogers J."/>
            <person name="Tyler-Smith C."/>
            <person name="Durbin R."/>
        </authorList>
    </citation>
    <scope>NUCLEOTIDE SEQUENCE [LARGE SCALE GENOMIC DNA]</scope>
</reference>
<dbReference type="GO" id="GO:0031902">
    <property type="term" value="C:late endosome membrane"/>
    <property type="evidence" value="ECO:0000318"/>
    <property type="project" value="GO_Central"/>
</dbReference>
<dbReference type="InterPro" id="IPR003006">
    <property type="entry name" value="Ig/MHC_CS"/>
</dbReference>
<sequence>GPRAAPEVYAFATPEGPGSRDKRTLACLIQNFMPEDISVQWLHNEVQLPDARHSTTQPRKTKGSGFFVFSRLEVTRAEWEQKDEFICRAVHEAASPSQTVQRAVSVNPGK</sequence>
<dbReference type="SUPFAM" id="SSF48726">
    <property type="entry name" value="Immunoglobulin"/>
    <property type="match status" value="1"/>
</dbReference>
<keyword evidence="6" id="KW-1185">Reference proteome</keyword>
<evidence type="ECO:0000313" key="6">
    <source>
        <dbReference type="Proteomes" id="UP000001519"/>
    </source>
</evidence>
<dbReference type="GO" id="GO:0042605">
    <property type="term" value="F:peptide antigen binding"/>
    <property type="evidence" value="ECO:0000318"/>
    <property type="project" value="GO_Central"/>
</dbReference>
<dbReference type="GO" id="GO:0002503">
    <property type="term" value="P:peptide antigen assembly with MHC class II protein complex"/>
    <property type="evidence" value="ECO:0000318"/>
    <property type="project" value="GO_Central"/>
</dbReference>
<protein>
    <recommendedName>
        <fullName evidence="4">Ig-like domain-containing protein</fullName>
    </recommendedName>
</protein>
<dbReference type="InterPro" id="IPR003597">
    <property type="entry name" value="Ig_C1-set"/>
</dbReference>
<dbReference type="FunFam" id="2.60.40.10:FF:000463">
    <property type="entry name" value="Immunoglobulin heavy constant gamma 1"/>
    <property type="match status" value="1"/>
</dbReference>
<dbReference type="InterPro" id="IPR013783">
    <property type="entry name" value="Ig-like_fold"/>
</dbReference>
<evidence type="ECO:0000256" key="1">
    <source>
        <dbReference type="ARBA" id="ARBA00023157"/>
    </source>
</evidence>
<proteinExistence type="predicted"/>
<evidence type="ECO:0000313" key="5">
    <source>
        <dbReference type="Ensembl" id="ENSGGOP00000035246.1"/>
    </source>
</evidence>
<organism evidence="5 6">
    <name type="scientific">Gorilla gorilla gorilla</name>
    <name type="common">Western lowland gorilla</name>
    <dbReference type="NCBI Taxonomy" id="9595"/>
    <lineage>
        <taxon>Eukaryota</taxon>
        <taxon>Metazoa</taxon>
        <taxon>Chordata</taxon>
        <taxon>Craniata</taxon>
        <taxon>Vertebrata</taxon>
        <taxon>Euteleostomi</taxon>
        <taxon>Mammalia</taxon>
        <taxon>Eutheria</taxon>
        <taxon>Euarchontoglires</taxon>
        <taxon>Primates</taxon>
        <taxon>Haplorrhini</taxon>
        <taxon>Catarrhini</taxon>
        <taxon>Hominidae</taxon>
        <taxon>Gorilla</taxon>
    </lineage>
</organism>
<dbReference type="GO" id="GO:0023026">
    <property type="term" value="F:MHC class II protein complex binding"/>
    <property type="evidence" value="ECO:0000318"/>
    <property type="project" value="GO_Central"/>
</dbReference>
<dbReference type="Bgee" id="ENSGGOG00000040292">
    <property type="expression patterns" value="Expressed in multicellular organism and 1 other cell type or tissue"/>
</dbReference>
<dbReference type="AlphaFoldDB" id="A0A2I2YJX5"/>
<dbReference type="GO" id="GO:0050778">
    <property type="term" value="P:positive regulation of immune response"/>
    <property type="evidence" value="ECO:0000318"/>
    <property type="project" value="GO_Central"/>
</dbReference>
<feature type="domain" description="Ig-like" evidence="4">
    <location>
        <begin position="6"/>
        <end position="105"/>
    </location>
</feature>